<feature type="active site" evidence="10">
    <location>
        <position position="335"/>
    </location>
</feature>
<dbReference type="Pfam" id="PF00026">
    <property type="entry name" value="Asp"/>
    <property type="match status" value="1"/>
</dbReference>
<dbReference type="SUPFAM" id="SSF50630">
    <property type="entry name" value="Acid proteases"/>
    <property type="match status" value="1"/>
</dbReference>
<sequence length="476" mass="52695">MGRTSACSINLFSDLCCARLKKMNKIAEVESNLVLDARLNGACKIKRVKSLPDNLQAELILNDVHFDEEQLEFLTTEALEFPITKYAINDGGAQDSIKISDKLNYRSYEHYAKLYNDEGSQYLVNISIGNPKQDFTVALDTGSSDLWVPSMRCPVYQCPLARFDSQRSNTFKSVSLNKPFHVTYGIGFVEGVYGQDSVYLENAHVEDQVFGMARSTSQIIYPKVRGANGILGLGYPSLSSSSDHDPFIFQLAKRGLIEQPLFSISLGSDHGWAGELVLGGINHDKYEGDICFTATREDHTNKTYWMVGGRAVEIANDHTVIMNRTFESTRNFIVDTGTTLTYMSQQLIDTILRALSADGIHVTLDHSSGTYFIDCQSAANSSHHVRFILDDDIKLSIPIGSLTIPLNGETVSSSSLCMFGLAPWLPTEPSLMMGRNGWIMLGDTVLRDILLVFDMEKHRIGFAKAKGTSSSVACKL</sequence>
<protein>
    <recommendedName>
        <fullName evidence="3">rhizopuspepsin</fullName>
        <ecNumber evidence="3">3.4.23.21</ecNumber>
    </recommendedName>
</protein>
<dbReference type="InterPro" id="IPR001969">
    <property type="entry name" value="Aspartic_peptidase_AS"/>
</dbReference>
<evidence type="ECO:0000256" key="5">
    <source>
        <dbReference type="ARBA" id="ARBA00022729"/>
    </source>
</evidence>
<evidence type="ECO:0000256" key="12">
    <source>
        <dbReference type="RuleBase" id="RU000454"/>
    </source>
</evidence>
<keyword evidence="8" id="KW-0865">Zymogen</keyword>
<dbReference type="Gene3D" id="2.40.70.10">
    <property type="entry name" value="Acid Proteases"/>
    <property type="match status" value="2"/>
</dbReference>
<proteinExistence type="inferred from homology"/>
<dbReference type="InterPro" id="IPR033121">
    <property type="entry name" value="PEPTIDASE_A1"/>
</dbReference>
<comment type="similarity">
    <text evidence="2 12">Belongs to the peptidase A1 family.</text>
</comment>
<evidence type="ECO:0000256" key="2">
    <source>
        <dbReference type="ARBA" id="ARBA00007447"/>
    </source>
</evidence>
<comment type="catalytic activity">
    <reaction evidence="1">
        <text>Hydrolysis of proteins with broad specificity similar to that of pepsin A, preferring hydrophobic residues at P1 and P1'. Clots milk and activates trypsinogen. Does not cleave 4-Gln-|-His-5, but does cleave 10-His-|-Leu-11 and 12-Val-|-Glu-13 in B chain of insulin.</text>
        <dbReference type="EC" id="3.4.23.21"/>
    </reaction>
</comment>
<evidence type="ECO:0000256" key="6">
    <source>
        <dbReference type="ARBA" id="ARBA00022750"/>
    </source>
</evidence>
<dbReference type="PANTHER" id="PTHR47966">
    <property type="entry name" value="BETA-SITE APP-CLEAVING ENZYME, ISOFORM A-RELATED"/>
    <property type="match status" value="1"/>
</dbReference>
<dbReference type="PROSITE" id="PS00141">
    <property type="entry name" value="ASP_PROTEASE"/>
    <property type="match status" value="2"/>
</dbReference>
<dbReference type="CDD" id="cd05471">
    <property type="entry name" value="pepsin_like"/>
    <property type="match status" value="1"/>
</dbReference>
<dbReference type="PANTHER" id="PTHR47966:SF65">
    <property type="entry name" value="ASPARTIC-TYPE ENDOPEPTIDASE"/>
    <property type="match status" value="1"/>
</dbReference>
<keyword evidence="4 12" id="KW-0645">Protease</keyword>
<evidence type="ECO:0000256" key="4">
    <source>
        <dbReference type="ARBA" id="ARBA00022670"/>
    </source>
</evidence>
<dbReference type="GO" id="GO:0004190">
    <property type="term" value="F:aspartic-type endopeptidase activity"/>
    <property type="evidence" value="ECO:0007669"/>
    <property type="project" value="UniProtKB-KW"/>
</dbReference>
<evidence type="ECO:0000256" key="1">
    <source>
        <dbReference type="ARBA" id="ARBA00001130"/>
    </source>
</evidence>
<reference evidence="14 15" key="1">
    <citation type="journal article" date="2018" name="G3 (Bethesda)">
        <title>Phylogenetic and Phylogenomic Definition of Rhizopus Species.</title>
        <authorList>
            <person name="Gryganskyi A.P."/>
            <person name="Golan J."/>
            <person name="Dolatabadi S."/>
            <person name="Mondo S."/>
            <person name="Robb S."/>
            <person name="Idnurm A."/>
            <person name="Muszewska A."/>
            <person name="Steczkiewicz K."/>
            <person name="Masonjones S."/>
            <person name="Liao H.L."/>
            <person name="Gajdeczka M.T."/>
            <person name="Anike F."/>
            <person name="Vuek A."/>
            <person name="Anishchenko I.M."/>
            <person name="Voigt K."/>
            <person name="de Hoog G.S."/>
            <person name="Smith M.E."/>
            <person name="Heitman J."/>
            <person name="Vilgalys R."/>
            <person name="Stajich J.E."/>
        </authorList>
    </citation>
    <scope>NUCLEOTIDE SEQUENCE [LARGE SCALE GENOMIC DNA]</scope>
    <source>
        <strain evidence="14 15">CBS 357.93</strain>
    </source>
</reference>
<dbReference type="InterPro" id="IPR021109">
    <property type="entry name" value="Peptidase_aspartic_dom_sf"/>
</dbReference>
<evidence type="ECO:0000313" key="15">
    <source>
        <dbReference type="Proteomes" id="UP000252139"/>
    </source>
</evidence>
<name>A0A367JYF7_RHIAZ</name>
<evidence type="ECO:0000256" key="8">
    <source>
        <dbReference type="ARBA" id="ARBA00023145"/>
    </source>
</evidence>
<feature type="domain" description="Peptidase A1" evidence="13">
    <location>
        <begin position="122"/>
        <end position="463"/>
    </location>
</feature>
<dbReference type="InterPro" id="IPR034164">
    <property type="entry name" value="Pepsin-like_dom"/>
</dbReference>
<evidence type="ECO:0000259" key="13">
    <source>
        <dbReference type="PROSITE" id="PS51767"/>
    </source>
</evidence>
<keyword evidence="6 12" id="KW-0064">Aspartyl protease</keyword>
<dbReference type="STRING" id="86630.A0A367JYF7"/>
<evidence type="ECO:0000256" key="7">
    <source>
        <dbReference type="ARBA" id="ARBA00022801"/>
    </source>
</evidence>
<gene>
    <name evidence="14" type="ORF">CU097_006122</name>
</gene>
<feature type="active site" evidence="10">
    <location>
        <position position="140"/>
    </location>
</feature>
<evidence type="ECO:0000256" key="11">
    <source>
        <dbReference type="PIRSR" id="PIRSR601461-2"/>
    </source>
</evidence>
<feature type="disulfide bond" evidence="11">
    <location>
        <begin position="153"/>
        <end position="158"/>
    </location>
</feature>
<keyword evidence="7 12" id="KW-0378">Hydrolase</keyword>
<accession>A0A367JYF7</accession>
<dbReference type="EC" id="3.4.23.21" evidence="3"/>
<evidence type="ECO:0000256" key="3">
    <source>
        <dbReference type="ARBA" id="ARBA00013205"/>
    </source>
</evidence>
<dbReference type="EMBL" id="PJQL01000519">
    <property type="protein sequence ID" value="RCH94963.1"/>
    <property type="molecule type" value="Genomic_DNA"/>
</dbReference>
<dbReference type="InterPro" id="IPR001461">
    <property type="entry name" value="Aspartic_peptidase_A1"/>
</dbReference>
<organism evidence="14 15">
    <name type="scientific">Rhizopus azygosporus</name>
    <name type="common">Rhizopus microsporus var. azygosporus</name>
    <dbReference type="NCBI Taxonomy" id="86630"/>
    <lineage>
        <taxon>Eukaryota</taxon>
        <taxon>Fungi</taxon>
        <taxon>Fungi incertae sedis</taxon>
        <taxon>Mucoromycota</taxon>
        <taxon>Mucoromycotina</taxon>
        <taxon>Mucoromycetes</taxon>
        <taxon>Mucorales</taxon>
        <taxon>Mucorineae</taxon>
        <taxon>Rhizopodaceae</taxon>
        <taxon>Rhizopus</taxon>
    </lineage>
</organism>
<evidence type="ECO:0000313" key="14">
    <source>
        <dbReference type="EMBL" id="RCH94963.1"/>
    </source>
</evidence>
<dbReference type="Proteomes" id="UP000252139">
    <property type="component" value="Unassembled WGS sequence"/>
</dbReference>
<dbReference type="PRINTS" id="PR00792">
    <property type="entry name" value="PEPSIN"/>
</dbReference>
<comment type="caution">
    <text evidence="14">The sequence shown here is derived from an EMBL/GenBank/DDBJ whole genome shotgun (WGS) entry which is preliminary data.</text>
</comment>
<evidence type="ECO:0000256" key="9">
    <source>
        <dbReference type="ARBA" id="ARBA00023157"/>
    </source>
</evidence>
<evidence type="ECO:0000256" key="10">
    <source>
        <dbReference type="PIRSR" id="PIRSR601461-1"/>
    </source>
</evidence>
<dbReference type="PROSITE" id="PS51767">
    <property type="entry name" value="PEPTIDASE_A1"/>
    <property type="match status" value="1"/>
</dbReference>
<dbReference type="OrthoDB" id="771136at2759"/>
<dbReference type="AlphaFoldDB" id="A0A367JYF7"/>
<dbReference type="GO" id="GO:0006508">
    <property type="term" value="P:proteolysis"/>
    <property type="evidence" value="ECO:0007669"/>
    <property type="project" value="UniProtKB-KW"/>
</dbReference>
<keyword evidence="5" id="KW-0732">Signal</keyword>
<keyword evidence="9 11" id="KW-1015">Disulfide bond</keyword>
<keyword evidence="15" id="KW-1185">Reference proteome</keyword>
<dbReference type="FunFam" id="2.40.70.10:FF:000008">
    <property type="entry name" value="Cathepsin D"/>
    <property type="match status" value="1"/>
</dbReference>